<sequence>MTRHVVLSRHHSRVCTATAIEVALWGVAENSHFTNLRWSARVNSTHSEMKITPFGQRLAADTYRSSTVPDRFPVSGPVQGCKSDLRKSSGDYMNDTRPIDTAEHVLGPHSGRISATCGMNIARWCLWLAADIGGPQA</sequence>
<reference evidence="1 2" key="1">
    <citation type="journal article" date="2012" name="PLoS Pathog.">
        <title>Diverse lifestyles and strategies of plant pathogenesis encoded in the genomes of eighteen Dothideomycetes fungi.</title>
        <authorList>
            <person name="Ohm R.A."/>
            <person name="Feau N."/>
            <person name="Henrissat B."/>
            <person name="Schoch C.L."/>
            <person name="Horwitz B.A."/>
            <person name="Barry K.W."/>
            <person name="Condon B.J."/>
            <person name="Copeland A.C."/>
            <person name="Dhillon B."/>
            <person name="Glaser F."/>
            <person name="Hesse C.N."/>
            <person name="Kosti I."/>
            <person name="LaButti K."/>
            <person name="Lindquist E.A."/>
            <person name="Lucas S."/>
            <person name="Salamov A.A."/>
            <person name="Bradshaw R.E."/>
            <person name="Ciuffetti L."/>
            <person name="Hamelin R.C."/>
            <person name="Kema G.H.J."/>
            <person name="Lawrence C."/>
            <person name="Scott J.A."/>
            <person name="Spatafora J.W."/>
            <person name="Turgeon B.G."/>
            <person name="de Wit P.J.G.M."/>
            <person name="Zhong S."/>
            <person name="Goodwin S.B."/>
            <person name="Grigoriev I.V."/>
        </authorList>
    </citation>
    <scope>NUCLEOTIDE SEQUENCE [LARGE SCALE GENOMIC DNA]</scope>
    <source>
        <strain evidence="2">C5 / ATCC 48332 / race O</strain>
    </source>
</reference>
<evidence type="ECO:0000313" key="1">
    <source>
        <dbReference type="EMBL" id="EMD91059.1"/>
    </source>
</evidence>
<reference evidence="2" key="2">
    <citation type="journal article" date="2013" name="PLoS Genet.">
        <title>Comparative genome structure, secondary metabolite, and effector coding capacity across Cochliobolus pathogens.</title>
        <authorList>
            <person name="Condon B.J."/>
            <person name="Leng Y."/>
            <person name="Wu D."/>
            <person name="Bushley K.E."/>
            <person name="Ohm R.A."/>
            <person name="Otillar R."/>
            <person name="Martin J."/>
            <person name="Schackwitz W."/>
            <person name="Grimwood J."/>
            <person name="MohdZainudin N."/>
            <person name="Xue C."/>
            <person name="Wang R."/>
            <person name="Manning V.A."/>
            <person name="Dhillon B."/>
            <person name="Tu Z.J."/>
            <person name="Steffenson B.J."/>
            <person name="Salamov A."/>
            <person name="Sun H."/>
            <person name="Lowry S."/>
            <person name="LaButti K."/>
            <person name="Han J."/>
            <person name="Copeland A."/>
            <person name="Lindquist E."/>
            <person name="Barry K."/>
            <person name="Schmutz J."/>
            <person name="Baker S.E."/>
            <person name="Ciuffetti L.M."/>
            <person name="Grigoriev I.V."/>
            <person name="Zhong S."/>
            <person name="Turgeon B.G."/>
        </authorList>
    </citation>
    <scope>NUCLEOTIDE SEQUENCE [LARGE SCALE GENOMIC DNA]</scope>
    <source>
        <strain evidence="2">C5 / ATCC 48332 / race O</strain>
    </source>
</reference>
<accession>M2TX12</accession>
<proteinExistence type="predicted"/>
<keyword evidence="2" id="KW-1185">Reference proteome</keyword>
<dbReference type="AlphaFoldDB" id="M2TX12"/>
<dbReference type="HOGENOM" id="CLU_1864929_0_0_1"/>
<protein>
    <submittedName>
        <fullName evidence="1">Uncharacterized protein</fullName>
    </submittedName>
</protein>
<dbReference type="Proteomes" id="UP000016936">
    <property type="component" value="Unassembled WGS sequence"/>
</dbReference>
<evidence type="ECO:0000313" key="2">
    <source>
        <dbReference type="Proteomes" id="UP000016936"/>
    </source>
</evidence>
<dbReference type="EMBL" id="KB445577">
    <property type="protein sequence ID" value="EMD91059.1"/>
    <property type="molecule type" value="Genomic_DNA"/>
</dbReference>
<name>M2TX12_COCH5</name>
<organism evidence="1 2">
    <name type="scientific">Cochliobolus heterostrophus (strain C5 / ATCC 48332 / race O)</name>
    <name type="common">Southern corn leaf blight fungus</name>
    <name type="synonym">Bipolaris maydis</name>
    <dbReference type="NCBI Taxonomy" id="701091"/>
    <lineage>
        <taxon>Eukaryota</taxon>
        <taxon>Fungi</taxon>
        <taxon>Dikarya</taxon>
        <taxon>Ascomycota</taxon>
        <taxon>Pezizomycotina</taxon>
        <taxon>Dothideomycetes</taxon>
        <taxon>Pleosporomycetidae</taxon>
        <taxon>Pleosporales</taxon>
        <taxon>Pleosporineae</taxon>
        <taxon>Pleosporaceae</taxon>
        <taxon>Bipolaris</taxon>
    </lineage>
</organism>
<gene>
    <name evidence="1" type="ORF">COCHEDRAFT_1030805</name>
</gene>